<dbReference type="GO" id="GO:0032259">
    <property type="term" value="P:methylation"/>
    <property type="evidence" value="ECO:0007669"/>
    <property type="project" value="UniProtKB-KW"/>
</dbReference>
<dbReference type="Proteomes" id="UP000035062">
    <property type="component" value="Unassembled WGS sequence"/>
</dbReference>
<dbReference type="GO" id="GO:0008168">
    <property type="term" value="F:methyltransferase activity"/>
    <property type="evidence" value="ECO:0007669"/>
    <property type="project" value="UniProtKB-KW"/>
</dbReference>
<keyword evidence="2" id="KW-0472">Membrane</keyword>
<dbReference type="PATRIC" id="fig|1195246.3.peg.2237"/>
<keyword evidence="3" id="KW-0808">Transferase</keyword>
<protein>
    <submittedName>
        <fullName evidence="3">Putative uroporphyrin-III C-methyltransferase</fullName>
    </submittedName>
</protein>
<evidence type="ECO:0000313" key="3">
    <source>
        <dbReference type="EMBL" id="EIW88380.1"/>
    </source>
</evidence>
<dbReference type="eggNOG" id="COG2959">
    <property type="taxonomic scope" value="Bacteria"/>
</dbReference>
<feature type="coiled-coil region" evidence="1">
    <location>
        <begin position="63"/>
        <end position="97"/>
    </location>
</feature>
<dbReference type="STRING" id="1195246.AGRI_11277"/>
<dbReference type="EMBL" id="AKKU01000020">
    <property type="protein sequence ID" value="EIW88380.1"/>
    <property type="molecule type" value="Genomic_DNA"/>
</dbReference>
<keyword evidence="3" id="KW-0489">Methyltransferase</keyword>
<proteinExistence type="predicted"/>
<evidence type="ECO:0000256" key="1">
    <source>
        <dbReference type="SAM" id="Coils"/>
    </source>
</evidence>
<feature type="transmembrane region" description="Helical" evidence="2">
    <location>
        <begin position="37"/>
        <end position="60"/>
    </location>
</feature>
<keyword evidence="4" id="KW-1185">Reference proteome</keyword>
<sequence>MSEQKPTTIDSEAPLAELKAQLAETENERAGSGGSGMAVFALLLVLLLGGGIAAAGWWLWPQWQGMQQQLSQSQRSAQQLEQQLAQAMAQLSEQQTQQQSNVEQQWQNWQHTQQASQAELTSQLQSQLALLRQQLQEKDGAPPQHWLLSEVGYLLKRASYSLVLQQDLRSARMLLQQADAQLVRLDNPALLPVRQSIRDDLTALQQLSLPDYSQVYLQLAQLRQQSLQLPLKQQEQALVTQPVADGELANWRQNLAAYWQQSWSKLFQVRPAVAEDFINLSAEQQVQLRLTLQQQLLLAEQALLQGQQAVFSRAIQQAADLLQRYFAAESSAVQQAAGELVQLSQLALSQVELPVLQSPAQLERQLSLLSEEGL</sequence>
<name>I9DQS9_9ALTE</name>
<keyword evidence="2" id="KW-1133">Transmembrane helix</keyword>
<gene>
    <name evidence="3" type="ORF">AGRI_11277</name>
</gene>
<organism evidence="3 4">
    <name type="scientific">Alishewanella agri BL06</name>
    <dbReference type="NCBI Taxonomy" id="1195246"/>
    <lineage>
        <taxon>Bacteria</taxon>
        <taxon>Pseudomonadati</taxon>
        <taxon>Pseudomonadota</taxon>
        <taxon>Gammaproteobacteria</taxon>
        <taxon>Alteromonadales</taxon>
        <taxon>Alteromonadaceae</taxon>
        <taxon>Alishewanella</taxon>
    </lineage>
</organism>
<reference evidence="3 4" key="1">
    <citation type="journal article" date="2012" name="J. Bacteriol.">
        <title>Genome Sequence of Pectin-Degrading Alishewanella agri, Isolated from Landfill Soil.</title>
        <authorList>
            <person name="Kim J."/>
            <person name="Jung J."/>
            <person name="Sung J.S."/>
            <person name="Chun J."/>
            <person name="Park W."/>
        </authorList>
    </citation>
    <scope>NUCLEOTIDE SEQUENCE [LARGE SCALE GENOMIC DNA]</scope>
    <source>
        <strain evidence="3 4">BL06</strain>
    </source>
</reference>
<dbReference type="AlphaFoldDB" id="I9DQS9"/>
<dbReference type="PANTHER" id="PTHR38043:SF1">
    <property type="entry name" value="PROTEIN HEMX"/>
    <property type="match status" value="1"/>
</dbReference>
<evidence type="ECO:0000313" key="4">
    <source>
        <dbReference type="Proteomes" id="UP000035062"/>
    </source>
</evidence>
<accession>I9DQS9</accession>
<keyword evidence="1" id="KW-0175">Coiled coil</keyword>
<comment type="caution">
    <text evidence="3">The sequence shown here is derived from an EMBL/GenBank/DDBJ whole genome shotgun (WGS) entry which is preliminary data.</text>
</comment>
<dbReference type="PANTHER" id="PTHR38043">
    <property type="entry name" value="PROTEIN HEMX"/>
    <property type="match status" value="1"/>
</dbReference>
<keyword evidence="2" id="KW-0812">Transmembrane</keyword>
<evidence type="ECO:0000256" key="2">
    <source>
        <dbReference type="SAM" id="Phobius"/>
    </source>
</evidence>
<dbReference type="InterPro" id="IPR007470">
    <property type="entry name" value="HemX"/>
</dbReference>
<dbReference type="Pfam" id="PF04375">
    <property type="entry name" value="HemX"/>
    <property type="match status" value="1"/>
</dbReference>
<dbReference type="RefSeq" id="WP_008985081.1">
    <property type="nucleotide sequence ID" value="NZ_AKKU01000020.1"/>
</dbReference>